<dbReference type="AlphaFoldDB" id="A0A5D4GM19"/>
<keyword evidence="7" id="KW-1185">Reference proteome</keyword>
<name>A0A5D4GM19_9HYPH</name>
<organism evidence="6 7">
    <name type="scientific">Neoaquamicrobium microcysteis</name>
    <dbReference type="NCBI Taxonomy" id="2682781"/>
    <lineage>
        <taxon>Bacteria</taxon>
        <taxon>Pseudomonadati</taxon>
        <taxon>Pseudomonadota</taxon>
        <taxon>Alphaproteobacteria</taxon>
        <taxon>Hyphomicrobiales</taxon>
        <taxon>Phyllobacteriaceae</taxon>
        <taxon>Neoaquamicrobium</taxon>
    </lineage>
</organism>
<gene>
    <name evidence="6" type="ORF">FY036_21045</name>
</gene>
<evidence type="ECO:0000313" key="6">
    <source>
        <dbReference type="EMBL" id="TYR29368.1"/>
    </source>
</evidence>
<keyword evidence="3" id="KW-0029">Amino-acid transport</keyword>
<dbReference type="Gene3D" id="3.40.50.2300">
    <property type="match status" value="2"/>
</dbReference>
<dbReference type="Proteomes" id="UP000323258">
    <property type="component" value="Unassembled WGS sequence"/>
</dbReference>
<keyword evidence="3" id="KW-0813">Transport</keyword>
<evidence type="ECO:0000256" key="4">
    <source>
        <dbReference type="SAM" id="SignalP"/>
    </source>
</evidence>
<reference evidence="6 7" key="2">
    <citation type="submission" date="2019-09" db="EMBL/GenBank/DDBJ databases">
        <title>Mesorhizobium sp. MaA-C15 isolated from Microcystis aeruginosa.</title>
        <authorList>
            <person name="Jeong S.E."/>
            <person name="Jin H.M."/>
            <person name="Jeon C.O."/>
        </authorList>
    </citation>
    <scope>NUCLEOTIDE SEQUENCE [LARGE SCALE GENOMIC DNA]</scope>
    <source>
        <strain evidence="6 7">MaA-C15</strain>
    </source>
</reference>
<evidence type="ECO:0000313" key="7">
    <source>
        <dbReference type="Proteomes" id="UP000323258"/>
    </source>
</evidence>
<sequence length="415" mass="44495">MKLKLVSTVAALAILAPAAAMAETIKIGLLAPQEGVFTEPGNDGIRGFQLALNKYNGEINGNKIEWVLGPTDATPDRAVREARRLIEQEGVDFILGPLSGSEGLALRDYAKTIPDKTIINTASGALETTYVDPAPNFFRFHPDGAQWGYGLGSYVVNEKGWKRVATVAADYSFGYTNFMGFAVDFCKAGGEIVERFWLPLGSGDFASIIAALPDDVDAIYLGVGGTDAVNFLNQYEQAGGDTNIIGGTIMVDQTVLTARGRAKEALVGTPSSGPQADDWDNPEWQAYVKDYQETFPDGFPSPSLFATNYYGATLATLMALEQIGGELDEDQANFHAALSSLEFDAPNGHIKLDENRQAIGSIFITEVVEGADGSLHNTFKAKVDNVDQKLGMSKEEFDAIGLPSRDTPDCAALNP</sequence>
<keyword evidence="2 4" id="KW-0732">Signal</keyword>
<feature type="signal peptide" evidence="4">
    <location>
        <begin position="1"/>
        <end position="22"/>
    </location>
</feature>
<dbReference type="InterPro" id="IPR028082">
    <property type="entry name" value="Peripla_BP_I"/>
</dbReference>
<dbReference type="InterPro" id="IPR028081">
    <property type="entry name" value="Leu-bd"/>
</dbReference>
<evidence type="ECO:0000256" key="3">
    <source>
        <dbReference type="ARBA" id="ARBA00022970"/>
    </source>
</evidence>
<accession>A0A5D4GM19</accession>
<comment type="caution">
    <text evidence="6">The sequence shown here is derived from an EMBL/GenBank/DDBJ whole genome shotgun (WGS) entry which is preliminary data.</text>
</comment>
<comment type="similarity">
    <text evidence="1">Belongs to the leucine-binding protein family.</text>
</comment>
<evidence type="ECO:0000256" key="1">
    <source>
        <dbReference type="ARBA" id="ARBA00010062"/>
    </source>
</evidence>
<dbReference type="SUPFAM" id="SSF53822">
    <property type="entry name" value="Periplasmic binding protein-like I"/>
    <property type="match status" value="1"/>
</dbReference>
<proteinExistence type="inferred from homology"/>
<dbReference type="RefSeq" id="WP_148916747.1">
    <property type="nucleotide sequence ID" value="NZ_VSZS01000068.1"/>
</dbReference>
<dbReference type="InterPro" id="IPR051010">
    <property type="entry name" value="BCAA_transport"/>
</dbReference>
<dbReference type="Pfam" id="PF13458">
    <property type="entry name" value="Peripla_BP_6"/>
    <property type="match status" value="1"/>
</dbReference>
<protein>
    <submittedName>
        <fullName evidence="6">ABC transporter substrate-binding protein</fullName>
    </submittedName>
</protein>
<dbReference type="PANTHER" id="PTHR30483">
    <property type="entry name" value="LEUCINE-SPECIFIC-BINDING PROTEIN"/>
    <property type="match status" value="1"/>
</dbReference>
<dbReference type="OrthoDB" id="9762849at2"/>
<dbReference type="CDD" id="cd06332">
    <property type="entry name" value="PBP1_aromatic_compounds-like"/>
    <property type="match status" value="1"/>
</dbReference>
<dbReference type="PANTHER" id="PTHR30483:SF6">
    <property type="entry name" value="PERIPLASMIC BINDING PROTEIN OF ABC TRANSPORTER FOR NATURAL AMINO ACIDS"/>
    <property type="match status" value="1"/>
</dbReference>
<reference evidence="6 7" key="1">
    <citation type="submission" date="2019-08" db="EMBL/GenBank/DDBJ databases">
        <authorList>
            <person name="Seo Y.L."/>
        </authorList>
    </citation>
    <scope>NUCLEOTIDE SEQUENCE [LARGE SCALE GENOMIC DNA]</scope>
    <source>
        <strain evidence="6 7">MaA-C15</strain>
    </source>
</reference>
<dbReference type="GO" id="GO:0006865">
    <property type="term" value="P:amino acid transport"/>
    <property type="evidence" value="ECO:0007669"/>
    <property type="project" value="UniProtKB-KW"/>
</dbReference>
<feature type="chain" id="PRO_5022660977" evidence="4">
    <location>
        <begin position="23"/>
        <end position="415"/>
    </location>
</feature>
<feature type="domain" description="Leucine-binding protein" evidence="5">
    <location>
        <begin position="24"/>
        <end position="370"/>
    </location>
</feature>
<evidence type="ECO:0000259" key="5">
    <source>
        <dbReference type="Pfam" id="PF13458"/>
    </source>
</evidence>
<evidence type="ECO:0000256" key="2">
    <source>
        <dbReference type="ARBA" id="ARBA00022729"/>
    </source>
</evidence>
<dbReference type="EMBL" id="VSZS01000068">
    <property type="protein sequence ID" value="TYR29368.1"/>
    <property type="molecule type" value="Genomic_DNA"/>
</dbReference>